<keyword evidence="2" id="KW-1185">Reference proteome</keyword>
<protein>
    <submittedName>
        <fullName evidence="1">Uncharacterized protein</fullName>
    </submittedName>
</protein>
<dbReference type="EMBL" id="BTGU01000274">
    <property type="protein sequence ID" value="GMN65941.1"/>
    <property type="molecule type" value="Genomic_DNA"/>
</dbReference>
<reference evidence="1" key="1">
    <citation type="submission" date="2023-07" db="EMBL/GenBank/DDBJ databases">
        <title>draft genome sequence of fig (Ficus carica).</title>
        <authorList>
            <person name="Takahashi T."/>
            <person name="Nishimura K."/>
        </authorList>
    </citation>
    <scope>NUCLEOTIDE SEQUENCE</scope>
</reference>
<dbReference type="Proteomes" id="UP001187192">
    <property type="component" value="Unassembled WGS sequence"/>
</dbReference>
<gene>
    <name evidence="1" type="ORF">TIFTF001_035009</name>
</gene>
<comment type="caution">
    <text evidence="1">The sequence shown here is derived from an EMBL/GenBank/DDBJ whole genome shotgun (WGS) entry which is preliminary data.</text>
</comment>
<evidence type="ECO:0000313" key="1">
    <source>
        <dbReference type="EMBL" id="GMN65941.1"/>
    </source>
</evidence>
<accession>A0AA88E4S5</accession>
<dbReference type="AlphaFoldDB" id="A0AA88E4S5"/>
<organism evidence="1 2">
    <name type="scientific">Ficus carica</name>
    <name type="common">Common fig</name>
    <dbReference type="NCBI Taxonomy" id="3494"/>
    <lineage>
        <taxon>Eukaryota</taxon>
        <taxon>Viridiplantae</taxon>
        <taxon>Streptophyta</taxon>
        <taxon>Embryophyta</taxon>
        <taxon>Tracheophyta</taxon>
        <taxon>Spermatophyta</taxon>
        <taxon>Magnoliopsida</taxon>
        <taxon>eudicotyledons</taxon>
        <taxon>Gunneridae</taxon>
        <taxon>Pentapetalae</taxon>
        <taxon>rosids</taxon>
        <taxon>fabids</taxon>
        <taxon>Rosales</taxon>
        <taxon>Moraceae</taxon>
        <taxon>Ficeae</taxon>
        <taxon>Ficus</taxon>
    </lineage>
</organism>
<proteinExistence type="predicted"/>
<name>A0AA88E4S5_FICCA</name>
<sequence>MRFEIRVGTRYRGRGQNRVSRLGWVGVETEFLDGGRDRGDEVKFWDDNQGWVSEPRSASRFKTRSRSGFEMEVRSDFRTKVGIKIRDEGQGLGLGSDHGMGGRDWVSRSGFKMGVGFQDWGRGRVRGSGSRSSFKNRGRVRDLVLGTEGRDRGRVSGRESMSSFNIVVGVRSQDGGFGVGSWDGTCVGFGARVGVRVSCRSTLCVGAVSSTSMFFYFFASLHRVPSSLITIRHWGVDKPRWMFAEDTQKKQSNPSRVQGRSLGTPLFWGCWDPPL</sequence>
<evidence type="ECO:0000313" key="2">
    <source>
        <dbReference type="Proteomes" id="UP001187192"/>
    </source>
</evidence>